<dbReference type="CDD" id="cd19481">
    <property type="entry name" value="RecA-like_protease"/>
    <property type="match status" value="1"/>
</dbReference>
<dbReference type="AlphaFoldDB" id="A0A316YDM1"/>
<keyword evidence="2" id="KW-0547">Nucleotide-binding</keyword>
<evidence type="ECO:0000256" key="3">
    <source>
        <dbReference type="ARBA" id="ARBA00022840"/>
    </source>
</evidence>
<keyword evidence="3" id="KW-0067">ATP-binding</keyword>
<dbReference type="Proteomes" id="UP000245768">
    <property type="component" value="Unassembled WGS sequence"/>
</dbReference>
<organism evidence="5 6">
    <name type="scientific">Acaromyces ingoldii</name>
    <dbReference type="NCBI Taxonomy" id="215250"/>
    <lineage>
        <taxon>Eukaryota</taxon>
        <taxon>Fungi</taxon>
        <taxon>Dikarya</taxon>
        <taxon>Basidiomycota</taxon>
        <taxon>Ustilaginomycotina</taxon>
        <taxon>Exobasidiomycetes</taxon>
        <taxon>Exobasidiales</taxon>
        <taxon>Cryptobasidiaceae</taxon>
        <taxon>Acaromyces</taxon>
    </lineage>
</organism>
<dbReference type="InterPro" id="IPR050221">
    <property type="entry name" value="26S_Proteasome_ATPase"/>
</dbReference>
<name>A0A316YDM1_9BASI</name>
<dbReference type="PANTHER" id="PTHR23073">
    <property type="entry name" value="26S PROTEASOME REGULATORY SUBUNIT"/>
    <property type="match status" value="1"/>
</dbReference>
<dbReference type="InParanoid" id="A0A316YDM1"/>
<evidence type="ECO:0000313" key="6">
    <source>
        <dbReference type="Proteomes" id="UP000245768"/>
    </source>
</evidence>
<dbReference type="GO" id="GO:0016887">
    <property type="term" value="F:ATP hydrolysis activity"/>
    <property type="evidence" value="ECO:0007669"/>
    <property type="project" value="InterPro"/>
</dbReference>
<evidence type="ECO:0000259" key="4">
    <source>
        <dbReference type="SMART" id="SM00382"/>
    </source>
</evidence>
<dbReference type="InterPro" id="IPR027417">
    <property type="entry name" value="P-loop_NTPase"/>
</dbReference>
<evidence type="ECO:0000256" key="2">
    <source>
        <dbReference type="ARBA" id="ARBA00022741"/>
    </source>
</evidence>
<feature type="domain" description="AAA+ ATPase" evidence="4">
    <location>
        <begin position="228"/>
        <end position="352"/>
    </location>
</feature>
<dbReference type="RefSeq" id="XP_025374429.1">
    <property type="nucleotide sequence ID" value="XM_025522888.1"/>
</dbReference>
<keyword evidence="5" id="KW-0378">Hydrolase</keyword>
<gene>
    <name evidence="5" type="ORF">FA10DRAFT_269817</name>
</gene>
<dbReference type="InterPro" id="IPR003593">
    <property type="entry name" value="AAA+_ATPase"/>
</dbReference>
<sequence>MVEIIDDAAMTSAFLPGRNGALHLWNTVKKQHPRNQLVAVQDCLDLDLFFEAKDVKMTHCSEHQHAHLKLSSLQTGQGNIVDYYLGGNTALLRGETAKLTAKDYRSELQNGAFTVQYDGQSFLVYTFEFQSGMEWKQMWLLSFAGADDLAGRKLLADAYAWQGTLKDEMWVYHGAGGGWRKDKSFYKAVKNANPDDIVLPEATMQNLVRDTNKFFQSASLYKSLGVTWKRGVLLLGPPGNGKTGVIKALLKMCERFPALYVQSAKTQRGAEWGMQTIFAKARKEAPCILVLEDIDTLVEGDTRSFMLNQLDGIEPNDGILVIATANDASKLDEAILHRPSRFDTKYSFNLPDAALRKRFINKWLEEKVKHSTLIFDEKHRNTDTLSAALVEKTEGWSFAFLKELFLSFLLGIASHDGSEARASVAELLHHVDVLHEQTKAAE</sequence>
<accession>A0A316YDM1</accession>
<dbReference type="GO" id="GO:0005524">
    <property type="term" value="F:ATP binding"/>
    <property type="evidence" value="ECO:0007669"/>
    <property type="project" value="UniProtKB-KW"/>
</dbReference>
<proteinExistence type="inferred from homology"/>
<dbReference type="OrthoDB" id="2115716at2759"/>
<keyword evidence="6" id="KW-1185">Reference proteome</keyword>
<dbReference type="Gene3D" id="3.40.50.300">
    <property type="entry name" value="P-loop containing nucleotide triphosphate hydrolases"/>
    <property type="match status" value="1"/>
</dbReference>
<dbReference type="SMART" id="SM00382">
    <property type="entry name" value="AAA"/>
    <property type="match status" value="1"/>
</dbReference>
<dbReference type="GO" id="GO:0008540">
    <property type="term" value="C:proteasome regulatory particle, base subcomplex"/>
    <property type="evidence" value="ECO:0007669"/>
    <property type="project" value="UniProtKB-ARBA"/>
</dbReference>
<reference evidence="5 6" key="1">
    <citation type="journal article" date="2018" name="Mol. Biol. Evol.">
        <title>Broad Genomic Sampling Reveals a Smut Pathogenic Ancestry of the Fungal Clade Ustilaginomycotina.</title>
        <authorList>
            <person name="Kijpornyongpan T."/>
            <person name="Mondo S.J."/>
            <person name="Barry K."/>
            <person name="Sandor L."/>
            <person name="Lee J."/>
            <person name="Lipzen A."/>
            <person name="Pangilinan J."/>
            <person name="LaButti K."/>
            <person name="Hainaut M."/>
            <person name="Henrissat B."/>
            <person name="Grigoriev I.V."/>
            <person name="Spatafora J.W."/>
            <person name="Aime M.C."/>
        </authorList>
    </citation>
    <scope>NUCLEOTIDE SEQUENCE [LARGE SCALE GENOMIC DNA]</scope>
    <source>
        <strain evidence="5 6">MCA 4198</strain>
    </source>
</reference>
<evidence type="ECO:0000256" key="1">
    <source>
        <dbReference type="ARBA" id="ARBA00006914"/>
    </source>
</evidence>
<evidence type="ECO:0000313" key="5">
    <source>
        <dbReference type="EMBL" id="PWN87231.1"/>
    </source>
</evidence>
<comment type="similarity">
    <text evidence="1">Belongs to the AAA ATPase family.</text>
</comment>
<dbReference type="InterPro" id="IPR003959">
    <property type="entry name" value="ATPase_AAA_core"/>
</dbReference>
<dbReference type="SUPFAM" id="SSF52540">
    <property type="entry name" value="P-loop containing nucleoside triphosphate hydrolases"/>
    <property type="match status" value="1"/>
</dbReference>
<dbReference type="EMBL" id="KZ819641">
    <property type="protein sequence ID" value="PWN87231.1"/>
    <property type="molecule type" value="Genomic_DNA"/>
</dbReference>
<dbReference type="Pfam" id="PF00004">
    <property type="entry name" value="AAA"/>
    <property type="match status" value="1"/>
</dbReference>
<dbReference type="STRING" id="215250.A0A316YDM1"/>
<protein>
    <submittedName>
        <fullName evidence="5">P-loop containing nucleoside triphosphate hydrolase protein</fullName>
    </submittedName>
</protein>
<dbReference type="GeneID" id="37044804"/>